<dbReference type="AlphaFoldDB" id="A0A1K0FPW1"/>
<dbReference type="PROSITE" id="PS50801">
    <property type="entry name" value="STAS"/>
    <property type="match status" value="1"/>
</dbReference>
<dbReference type="SUPFAM" id="SSF52091">
    <property type="entry name" value="SpoIIaa-like"/>
    <property type="match status" value="1"/>
</dbReference>
<feature type="domain" description="STAS" evidence="1">
    <location>
        <begin position="1"/>
        <end position="72"/>
    </location>
</feature>
<sequence length="72" mass="8206">MQQAVLDLLLDQRPDVVLLDMGAVTFLDAAGIRALLTCRCDAQQLGNRLQIRRAHERVRRVLAICEVEHLFH</sequence>
<dbReference type="Pfam" id="PF13466">
    <property type="entry name" value="STAS_2"/>
    <property type="match status" value="1"/>
</dbReference>
<proteinExistence type="predicted"/>
<gene>
    <name evidence="2" type="ORF">BG844_07600</name>
</gene>
<dbReference type="InterPro" id="IPR002645">
    <property type="entry name" value="STAS_dom"/>
</dbReference>
<name>A0A1K0FPW1_9ACTN</name>
<evidence type="ECO:0000259" key="1">
    <source>
        <dbReference type="PROSITE" id="PS50801"/>
    </source>
</evidence>
<organism evidence="2 3">
    <name type="scientific">Couchioplanes caeruleus subsp. caeruleus</name>
    <dbReference type="NCBI Taxonomy" id="56427"/>
    <lineage>
        <taxon>Bacteria</taxon>
        <taxon>Bacillati</taxon>
        <taxon>Actinomycetota</taxon>
        <taxon>Actinomycetes</taxon>
        <taxon>Micromonosporales</taxon>
        <taxon>Micromonosporaceae</taxon>
        <taxon>Couchioplanes</taxon>
    </lineage>
</organism>
<dbReference type="CDD" id="cd07043">
    <property type="entry name" value="STAS_anti-anti-sigma_factors"/>
    <property type="match status" value="1"/>
</dbReference>
<dbReference type="Proteomes" id="UP000182486">
    <property type="component" value="Unassembled WGS sequence"/>
</dbReference>
<evidence type="ECO:0000313" key="3">
    <source>
        <dbReference type="Proteomes" id="UP000182486"/>
    </source>
</evidence>
<evidence type="ECO:0000313" key="2">
    <source>
        <dbReference type="EMBL" id="OJF14877.1"/>
    </source>
</evidence>
<dbReference type="EMBL" id="MEIA01000078">
    <property type="protein sequence ID" value="OJF14877.1"/>
    <property type="molecule type" value="Genomic_DNA"/>
</dbReference>
<accession>A0A1K0FPW1</accession>
<dbReference type="InterPro" id="IPR036513">
    <property type="entry name" value="STAS_dom_sf"/>
</dbReference>
<reference evidence="2 3" key="1">
    <citation type="submission" date="2016-09" db="EMBL/GenBank/DDBJ databases">
        <title>Couchioplanes caeruleus draft genome sequence.</title>
        <authorList>
            <person name="Sheehan J."/>
            <person name="Caffrey P."/>
        </authorList>
    </citation>
    <scope>NUCLEOTIDE SEQUENCE [LARGE SCALE GENOMIC DNA]</scope>
    <source>
        <strain evidence="2 3">DSM 43634</strain>
    </source>
</reference>
<keyword evidence="3" id="KW-1185">Reference proteome</keyword>
<dbReference type="InterPro" id="IPR058548">
    <property type="entry name" value="MlaB-like_STAS"/>
</dbReference>
<protein>
    <recommendedName>
        <fullName evidence="1">STAS domain-containing protein</fullName>
    </recommendedName>
</protein>
<dbReference type="Gene3D" id="3.30.750.24">
    <property type="entry name" value="STAS domain"/>
    <property type="match status" value="1"/>
</dbReference>
<comment type="caution">
    <text evidence="2">The sequence shown here is derived from an EMBL/GenBank/DDBJ whole genome shotgun (WGS) entry which is preliminary data.</text>
</comment>